<name>B0C212_ACAM1</name>
<organism evidence="3 4">
    <name type="scientific">Acaryochloris marina (strain MBIC 11017)</name>
    <dbReference type="NCBI Taxonomy" id="329726"/>
    <lineage>
        <taxon>Bacteria</taxon>
        <taxon>Bacillati</taxon>
        <taxon>Cyanobacteriota</taxon>
        <taxon>Cyanophyceae</taxon>
        <taxon>Acaryochloridales</taxon>
        <taxon>Acaryochloridaceae</taxon>
        <taxon>Acaryochloris</taxon>
    </lineage>
</organism>
<dbReference type="PANTHER" id="PTHR36046:SF1">
    <property type="entry name" value="DUF6737 DOMAIN-CONTAINING PROTEIN"/>
    <property type="match status" value="1"/>
</dbReference>
<keyword evidence="1" id="KW-1133">Transmembrane helix</keyword>
<accession>B0C212</accession>
<dbReference type="KEGG" id="amr:AM1_2303"/>
<proteinExistence type="predicted"/>
<dbReference type="RefSeq" id="WP_012162787.1">
    <property type="nucleotide sequence ID" value="NC_009925.1"/>
</dbReference>
<dbReference type="InterPro" id="IPR046625">
    <property type="entry name" value="DUF6737"/>
</dbReference>
<sequence length="78" mass="9013">MDNSYNPWNDKPWWCQPWSILVTGITLIAGTWFVTKIVWLTLLVALPVLAWMGLFLILWPQAMKQAHSEQPLTDESEA</sequence>
<reference evidence="3 4" key="1">
    <citation type="journal article" date="2008" name="Proc. Natl. Acad. Sci. U.S.A.">
        <title>Niche adaptation and genome expansion in the chlorophyll d-producing cyanobacterium Acaryochloris marina.</title>
        <authorList>
            <person name="Swingley W.D."/>
            <person name="Chen M."/>
            <person name="Cheung P.C."/>
            <person name="Conrad A.L."/>
            <person name="Dejesa L.C."/>
            <person name="Hao J."/>
            <person name="Honchak B.M."/>
            <person name="Karbach L.E."/>
            <person name="Kurdoglu A."/>
            <person name="Lahiri S."/>
            <person name="Mastrian S.D."/>
            <person name="Miyashita H."/>
            <person name="Page L."/>
            <person name="Ramakrishna P."/>
            <person name="Satoh S."/>
            <person name="Sattley W.M."/>
            <person name="Shimada Y."/>
            <person name="Taylor H.L."/>
            <person name="Tomo T."/>
            <person name="Tsuchiya T."/>
            <person name="Wang Z.T."/>
            <person name="Raymond J."/>
            <person name="Mimuro M."/>
            <person name="Blankenship R.E."/>
            <person name="Touchman J.W."/>
        </authorList>
    </citation>
    <scope>NUCLEOTIDE SEQUENCE [LARGE SCALE GENOMIC DNA]</scope>
    <source>
        <strain evidence="4">MBIC 11017</strain>
    </source>
</reference>
<dbReference type="STRING" id="329726.AM1_2303"/>
<feature type="transmembrane region" description="Helical" evidence="1">
    <location>
        <begin position="12"/>
        <end position="33"/>
    </location>
</feature>
<dbReference type="EMBL" id="CP000828">
    <property type="protein sequence ID" value="ABW27313.1"/>
    <property type="molecule type" value="Genomic_DNA"/>
</dbReference>
<feature type="transmembrane region" description="Helical" evidence="1">
    <location>
        <begin position="39"/>
        <end position="59"/>
    </location>
</feature>
<protein>
    <recommendedName>
        <fullName evidence="2">DUF6737 domain-containing protein</fullName>
    </recommendedName>
</protein>
<dbReference type="Proteomes" id="UP000000268">
    <property type="component" value="Chromosome"/>
</dbReference>
<dbReference type="PANTHER" id="PTHR36046">
    <property type="entry name" value="PROTEIN, PUTATIVE-RELATED"/>
    <property type="match status" value="1"/>
</dbReference>
<keyword evidence="1" id="KW-0812">Transmembrane</keyword>
<dbReference type="AlphaFoldDB" id="B0C212"/>
<evidence type="ECO:0000256" key="1">
    <source>
        <dbReference type="SAM" id="Phobius"/>
    </source>
</evidence>
<keyword evidence="4" id="KW-1185">Reference proteome</keyword>
<keyword evidence="1" id="KW-0472">Membrane</keyword>
<evidence type="ECO:0000313" key="4">
    <source>
        <dbReference type="Proteomes" id="UP000000268"/>
    </source>
</evidence>
<dbReference type="Pfam" id="PF20522">
    <property type="entry name" value="DUF6737"/>
    <property type="match status" value="1"/>
</dbReference>
<evidence type="ECO:0000259" key="2">
    <source>
        <dbReference type="Pfam" id="PF20522"/>
    </source>
</evidence>
<gene>
    <name evidence="3" type="ordered locus">AM1_2303</name>
</gene>
<dbReference type="eggNOG" id="ENOG5032YDX">
    <property type="taxonomic scope" value="Bacteria"/>
</dbReference>
<evidence type="ECO:0000313" key="3">
    <source>
        <dbReference type="EMBL" id="ABW27313.1"/>
    </source>
</evidence>
<dbReference type="HOGENOM" id="CLU_185096_1_0_3"/>
<feature type="domain" description="DUF6737" evidence="2">
    <location>
        <begin position="6"/>
        <end position="62"/>
    </location>
</feature>